<dbReference type="Gene3D" id="3.30.70.270">
    <property type="match status" value="1"/>
</dbReference>
<evidence type="ECO:0000313" key="3">
    <source>
        <dbReference type="Proteomes" id="UP000327424"/>
    </source>
</evidence>
<sequence length="57" mass="6391">MAERIQKKLQDHDFSATTDDLKVTISIGITVLSGTDTCFDEALYKAKNKGRNQVVYL</sequence>
<proteinExistence type="predicted"/>
<dbReference type="Proteomes" id="UP000327424">
    <property type="component" value="Chromosome"/>
</dbReference>
<keyword evidence="3" id="KW-1185">Reference proteome</keyword>
<dbReference type="OrthoDB" id="73375at2"/>
<reference evidence="2 3" key="1">
    <citation type="submission" date="2019-09" db="EMBL/GenBank/DDBJ databases">
        <title>Hybrid Assembly of the complete Genome of the Deep-Sea Bacterium Moritella marina from long Nanopore and Illumina reads.</title>
        <authorList>
            <person name="Magin S."/>
            <person name="Georgoulis A."/>
            <person name="Papadimitriou K."/>
            <person name="Iliakis G."/>
            <person name="Vorgias C.E."/>
        </authorList>
    </citation>
    <scope>NUCLEOTIDE SEQUENCE [LARGE SCALE GENOMIC DNA]</scope>
    <source>
        <strain evidence="2 3">MP-1</strain>
    </source>
</reference>
<gene>
    <name evidence="2" type="ORF">FR932_02525</name>
</gene>
<dbReference type="Pfam" id="PF00990">
    <property type="entry name" value="GGDEF"/>
    <property type="match status" value="1"/>
</dbReference>
<feature type="domain" description="GGDEF" evidence="1">
    <location>
        <begin position="1"/>
        <end position="53"/>
    </location>
</feature>
<evidence type="ECO:0000259" key="1">
    <source>
        <dbReference type="Pfam" id="PF00990"/>
    </source>
</evidence>
<protein>
    <submittedName>
        <fullName evidence="2">Diguanylate cyclase</fullName>
    </submittedName>
</protein>
<dbReference type="InterPro" id="IPR043128">
    <property type="entry name" value="Rev_trsase/Diguanyl_cyclase"/>
</dbReference>
<dbReference type="AlphaFoldDB" id="A0A5J6WJ12"/>
<name>A0A5J6WJ12_MORMI</name>
<dbReference type="InterPro" id="IPR000160">
    <property type="entry name" value="GGDEF_dom"/>
</dbReference>
<dbReference type="SUPFAM" id="SSF55073">
    <property type="entry name" value="Nucleotide cyclase"/>
    <property type="match status" value="1"/>
</dbReference>
<accession>A0A5J6WJ12</accession>
<organism evidence="2 3">
    <name type="scientific">Moritella marina ATCC 15381</name>
    <dbReference type="NCBI Taxonomy" id="1202962"/>
    <lineage>
        <taxon>Bacteria</taxon>
        <taxon>Pseudomonadati</taxon>
        <taxon>Pseudomonadota</taxon>
        <taxon>Gammaproteobacteria</taxon>
        <taxon>Alteromonadales</taxon>
        <taxon>Moritellaceae</taxon>
        <taxon>Moritella</taxon>
    </lineage>
</organism>
<dbReference type="KEGG" id="mmaa:FR932_02525"/>
<evidence type="ECO:0000313" key="2">
    <source>
        <dbReference type="EMBL" id="QFI36785.1"/>
    </source>
</evidence>
<dbReference type="RefSeq" id="WP_019441311.1">
    <property type="nucleotide sequence ID" value="NZ_ALOE01000015.1"/>
</dbReference>
<dbReference type="EMBL" id="CP044399">
    <property type="protein sequence ID" value="QFI36785.1"/>
    <property type="molecule type" value="Genomic_DNA"/>
</dbReference>
<dbReference type="InterPro" id="IPR029787">
    <property type="entry name" value="Nucleotide_cyclase"/>
</dbReference>